<evidence type="ECO:0000313" key="10">
    <source>
        <dbReference type="Proteomes" id="UP000282028"/>
    </source>
</evidence>
<dbReference type="OrthoDB" id="9802264at2"/>
<dbReference type="InterPro" id="IPR003593">
    <property type="entry name" value="AAA+_ATPase"/>
</dbReference>
<organism evidence="9 10">
    <name type="scientific">Brevibacillus invocatus</name>
    <dbReference type="NCBI Taxonomy" id="173959"/>
    <lineage>
        <taxon>Bacteria</taxon>
        <taxon>Bacillati</taxon>
        <taxon>Bacillota</taxon>
        <taxon>Bacilli</taxon>
        <taxon>Bacillales</taxon>
        <taxon>Paenibacillaceae</taxon>
        <taxon>Brevibacillus</taxon>
    </lineage>
</organism>
<accession>A0A3M8CKN0</accession>
<evidence type="ECO:0000256" key="6">
    <source>
        <dbReference type="ARBA" id="ARBA00022840"/>
    </source>
</evidence>
<keyword evidence="6 9" id="KW-0067">ATP-binding</keyword>
<dbReference type="GO" id="GO:0005524">
    <property type="term" value="F:ATP binding"/>
    <property type="evidence" value="ECO:0007669"/>
    <property type="project" value="UniProtKB-KW"/>
</dbReference>
<dbReference type="InterPro" id="IPR050388">
    <property type="entry name" value="ABC_Ni/Peptide_Import"/>
</dbReference>
<dbReference type="CDD" id="cd03257">
    <property type="entry name" value="ABC_NikE_OppD_transporters"/>
    <property type="match status" value="1"/>
</dbReference>
<dbReference type="Pfam" id="PF08352">
    <property type="entry name" value="oligo_HPY"/>
    <property type="match status" value="1"/>
</dbReference>
<evidence type="ECO:0000256" key="5">
    <source>
        <dbReference type="ARBA" id="ARBA00022741"/>
    </source>
</evidence>
<keyword evidence="4" id="KW-1003">Cell membrane</keyword>
<dbReference type="Pfam" id="PF00005">
    <property type="entry name" value="ABC_tran"/>
    <property type="match status" value="1"/>
</dbReference>
<evidence type="ECO:0000256" key="1">
    <source>
        <dbReference type="ARBA" id="ARBA00004202"/>
    </source>
</evidence>
<dbReference type="GO" id="GO:0016887">
    <property type="term" value="F:ATP hydrolysis activity"/>
    <property type="evidence" value="ECO:0007669"/>
    <property type="project" value="InterPro"/>
</dbReference>
<dbReference type="NCBIfam" id="TIGR01727">
    <property type="entry name" value="oligo_HPY"/>
    <property type="match status" value="1"/>
</dbReference>
<dbReference type="InterPro" id="IPR017871">
    <property type="entry name" value="ABC_transporter-like_CS"/>
</dbReference>
<dbReference type="GO" id="GO:0005886">
    <property type="term" value="C:plasma membrane"/>
    <property type="evidence" value="ECO:0007669"/>
    <property type="project" value="UniProtKB-SubCell"/>
</dbReference>
<comment type="similarity">
    <text evidence="2">Belongs to the ABC transporter superfamily.</text>
</comment>
<feature type="domain" description="ABC transporter" evidence="8">
    <location>
        <begin position="8"/>
        <end position="258"/>
    </location>
</feature>
<evidence type="ECO:0000256" key="4">
    <source>
        <dbReference type="ARBA" id="ARBA00022475"/>
    </source>
</evidence>
<dbReference type="PROSITE" id="PS50893">
    <property type="entry name" value="ABC_TRANSPORTER_2"/>
    <property type="match status" value="1"/>
</dbReference>
<protein>
    <submittedName>
        <fullName evidence="9">ABC transporter ATP-binding protein</fullName>
    </submittedName>
</protein>
<dbReference type="FunFam" id="3.40.50.300:FF:000016">
    <property type="entry name" value="Oligopeptide ABC transporter ATP-binding component"/>
    <property type="match status" value="1"/>
</dbReference>
<dbReference type="AlphaFoldDB" id="A0A3M8CKN0"/>
<dbReference type="EMBL" id="RHHR01000008">
    <property type="protein sequence ID" value="RNB76169.1"/>
    <property type="molecule type" value="Genomic_DNA"/>
</dbReference>
<name>A0A3M8CKN0_9BACL</name>
<evidence type="ECO:0000259" key="8">
    <source>
        <dbReference type="PROSITE" id="PS50893"/>
    </source>
</evidence>
<keyword evidence="10" id="KW-1185">Reference proteome</keyword>
<dbReference type="Proteomes" id="UP000282028">
    <property type="component" value="Unassembled WGS sequence"/>
</dbReference>
<dbReference type="SUPFAM" id="SSF52540">
    <property type="entry name" value="P-loop containing nucleoside triphosphate hydrolases"/>
    <property type="match status" value="1"/>
</dbReference>
<dbReference type="PROSITE" id="PS00211">
    <property type="entry name" value="ABC_TRANSPORTER_1"/>
    <property type="match status" value="1"/>
</dbReference>
<gene>
    <name evidence="9" type="ORF">EDM52_04455</name>
</gene>
<comment type="subcellular location">
    <subcellularLocation>
        <location evidence="1">Cell membrane</location>
        <topology evidence="1">Peripheral membrane protein</topology>
    </subcellularLocation>
</comment>
<dbReference type="InterPro" id="IPR013563">
    <property type="entry name" value="Oligopep_ABC_C"/>
</dbReference>
<dbReference type="GO" id="GO:0015833">
    <property type="term" value="P:peptide transport"/>
    <property type="evidence" value="ECO:0007669"/>
    <property type="project" value="InterPro"/>
</dbReference>
<dbReference type="PANTHER" id="PTHR43297">
    <property type="entry name" value="OLIGOPEPTIDE TRANSPORT ATP-BINDING PROTEIN APPD"/>
    <property type="match status" value="1"/>
</dbReference>
<dbReference type="RefSeq" id="WP_122907833.1">
    <property type="nucleotide sequence ID" value="NZ_CBCSBE010000002.1"/>
</dbReference>
<dbReference type="SMART" id="SM00382">
    <property type="entry name" value="AAA"/>
    <property type="match status" value="1"/>
</dbReference>
<evidence type="ECO:0000256" key="2">
    <source>
        <dbReference type="ARBA" id="ARBA00005417"/>
    </source>
</evidence>
<evidence type="ECO:0000256" key="7">
    <source>
        <dbReference type="ARBA" id="ARBA00023136"/>
    </source>
</evidence>
<dbReference type="InterPro" id="IPR003439">
    <property type="entry name" value="ABC_transporter-like_ATP-bd"/>
</dbReference>
<reference evidence="9 10" key="1">
    <citation type="submission" date="2018-10" db="EMBL/GenBank/DDBJ databases">
        <title>Phylogenomics of Brevibacillus.</title>
        <authorList>
            <person name="Dunlap C."/>
        </authorList>
    </citation>
    <scope>NUCLEOTIDE SEQUENCE [LARGE SCALE GENOMIC DNA]</scope>
    <source>
        <strain evidence="9 10">JCM 12215</strain>
    </source>
</reference>
<sequence length="328" mass="36667">MKEKKTVLDIDRLSVNLKTERGTFTAVNQVSFQIEAGETVALVGESGCGKSLTSLSIMGLIAKKLGKIDGTIRFKDKVLNQLHEREMRAIRGCDISMIFQEPMTSLNPVHSIGRQIDEVFRLHTDATKEERRNHTIDMLRKVGIPRAEKIVKDFPHQLSGGMKQRVMIAMAMACQPDLLIADEPTTALDVTIQAQILDLMNDLKQKVNTAILLITHDLGVVAEMADRVMVMYYGEIVEEADVQTLFASPKHPYTVGLLQSIPSLERENRRLTPIEGNVPILGEVHEGCPFLSRCPQAIERCAQEKPPVVRTGKHAVRCWMYADEEVAI</sequence>
<proteinExistence type="inferred from homology"/>
<dbReference type="Gene3D" id="3.40.50.300">
    <property type="entry name" value="P-loop containing nucleotide triphosphate hydrolases"/>
    <property type="match status" value="1"/>
</dbReference>
<evidence type="ECO:0000256" key="3">
    <source>
        <dbReference type="ARBA" id="ARBA00022448"/>
    </source>
</evidence>
<comment type="caution">
    <text evidence="9">The sequence shown here is derived from an EMBL/GenBank/DDBJ whole genome shotgun (WGS) entry which is preliminary data.</text>
</comment>
<dbReference type="PANTHER" id="PTHR43297:SF2">
    <property type="entry name" value="DIPEPTIDE TRANSPORT ATP-BINDING PROTEIN DPPD"/>
    <property type="match status" value="1"/>
</dbReference>
<dbReference type="InterPro" id="IPR027417">
    <property type="entry name" value="P-loop_NTPase"/>
</dbReference>
<evidence type="ECO:0000313" key="9">
    <source>
        <dbReference type="EMBL" id="RNB76169.1"/>
    </source>
</evidence>
<keyword evidence="3" id="KW-0813">Transport</keyword>
<keyword evidence="5" id="KW-0547">Nucleotide-binding</keyword>
<keyword evidence="7" id="KW-0472">Membrane</keyword>